<accession>A0A4S1WGM6</accession>
<proteinExistence type="predicted"/>
<dbReference type="OrthoDB" id="7584768at2"/>
<dbReference type="AlphaFoldDB" id="A0A4S1WGM6"/>
<name>A0A4S1WGM6_9SPHN</name>
<comment type="caution">
    <text evidence="2">The sequence shown here is derived from an EMBL/GenBank/DDBJ whole genome shotgun (WGS) entry which is preliminary data.</text>
</comment>
<sequence>MTANPIDPAMDKMSVAPGPEDAGTATERPGPVTSADAGTDESIAQRLERNPESKEARLDRALDESMDASDPPASTQPVHSHAIPESSGYDEKAEEKLAAGPAGTKGIIGKVMHKLGLD</sequence>
<organism evidence="2 3">
    <name type="scientific">Sphingomonas naasensis</name>
    <dbReference type="NCBI Taxonomy" id="1344951"/>
    <lineage>
        <taxon>Bacteria</taxon>
        <taxon>Pseudomonadati</taxon>
        <taxon>Pseudomonadota</taxon>
        <taxon>Alphaproteobacteria</taxon>
        <taxon>Sphingomonadales</taxon>
        <taxon>Sphingomonadaceae</taxon>
        <taxon>Sphingomonas</taxon>
    </lineage>
</organism>
<dbReference type="EMBL" id="SRXU01000006">
    <property type="protein sequence ID" value="TGX40837.1"/>
    <property type="molecule type" value="Genomic_DNA"/>
</dbReference>
<evidence type="ECO:0000313" key="2">
    <source>
        <dbReference type="EMBL" id="TGX40837.1"/>
    </source>
</evidence>
<gene>
    <name evidence="2" type="ORF">E5A74_15280</name>
</gene>
<reference evidence="2 3" key="1">
    <citation type="submission" date="2019-04" db="EMBL/GenBank/DDBJ databases">
        <title>Sphingomonas psychrotolerans sp. nov., isolated from soil in the Tianshan Mountains, Xinjiang, China.</title>
        <authorList>
            <person name="Luo Y."/>
            <person name="Sheng H."/>
        </authorList>
    </citation>
    <scope>NUCLEOTIDE SEQUENCE [LARGE SCALE GENOMIC DNA]</scope>
    <source>
        <strain evidence="2 3">KIS18-15</strain>
    </source>
</reference>
<dbReference type="Proteomes" id="UP000309848">
    <property type="component" value="Unassembled WGS sequence"/>
</dbReference>
<dbReference type="RefSeq" id="WP_135986459.1">
    <property type="nucleotide sequence ID" value="NZ_JAASQM010000004.1"/>
</dbReference>
<feature type="region of interest" description="Disordered" evidence="1">
    <location>
        <begin position="1"/>
        <end position="104"/>
    </location>
</feature>
<evidence type="ECO:0000313" key="3">
    <source>
        <dbReference type="Proteomes" id="UP000309848"/>
    </source>
</evidence>
<feature type="compositionally biased region" description="Basic and acidic residues" evidence="1">
    <location>
        <begin position="46"/>
        <end position="63"/>
    </location>
</feature>
<evidence type="ECO:0000256" key="1">
    <source>
        <dbReference type="SAM" id="MobiDB-lite"/>
    </source>
</evidence>
<protein>
    <submittedName>
        <fullName evidence="2">Uncharacterized protein</fullName>
    </submittedName>
</protein>
<keyword evidence="3" id="KW-1185">Reference proteome</keyword>